<proteinExistence type="predicted"/>
<dbReference type="EMBL" id="LLXE01000144">
    <property type="protein sequence ID" value="KUM61200.1"/>
    <property type="molecule type" value="Genomic_DNA"/>
</dbReference>
<name>A0A101MIK1_PENFR</name>
<reference evidence="1 2" key="1">
    <citation type="submission" date="2015-10" db="EMBL/GenBank/DDBJ databases">
        <title>Genome sequencing of Penicillium freii.</title>
        <authorList>
            <person name="Nguyen H.D."/>
            <person name="Visagie C.M."/>
            <person name="Seifert K.A."/>
        </authorList>
    </citation>
    <scope>NUCLEOTIDE SEQUENCE [LARGE SCALE GENOMIC DNA]</scope>
    <source>
        <strain evidence="1 2">DAOM 242723</strain>
    </source>
</reference>
<accession>A0A101MIK1</accession>
<dbReference type="Proteomes" id="UP000055045">
    <property type="component" value="Unassembled WGS sequence"/>
</dbReference>
<organism evidence="1 2">
    <name type="scientific">Penicillium freii</name>
    <dbReference type="NCBI Taxonomy" id="48697"/>
    <lineage>
        <taxon>Eukaryota</taxon>
        <taxon>Fungi</taxon>
        <taxon>Dikarya</taxon>
        <taxon>Ascomycota</taxon>
        <taxon>Pezizomycotina</taxon>
        <taxon>Eurotiomycetes</taxon>
        <taxon>Eurotiomycetidae</taxon>
        <taxon>Eurotiales</taxon>
        <taxon>Aspergillaceae</taxon>
        <taxon>Penicillium</taxon>
    </lineage>
</organism>
<dbReference type="AlphaFoldDB" id="A0A101MIK1"/>
<keyword evidence="2" id="KW-1185">Reference proteome</keyword>
<evidence type="ECO:0000313" key="2">
    <source>
        <dbReference type="Proteomes" id="UP000055045"/>
    </source>
</evidence>
<evidence type="ECO:0000313" key="1">
    <source>
        <dbReference type="EMBL" id="KUM61200.1"/>
    </source>
</evidence>
<protein>
    <submittedName>
        <fullName evidence="1">Uncharacterized protein</fullName>
    </submittedName>
</protein>
<sequence>MSSVAAGIIQKKISQRKNGRDVFRGIRQMAIEPKCSGHDFIKRLARELVFDLGGHRVYGMTFSNWVMLMSLHRCARTSGWGPSAYAVSWGLR</sequence>
<comment type="caution">
    <text evidence="1">The sequence shown here is derived from an EMBL/GenBank/DDBJ whole genome shotgun (WGS) entry which is preliminary data.</text>
</comment>
<gene>
    <name evidence="1" type="ORF">ACN42_g5912</name>
</gene>